<proteinExistence type="predicted"/>
<comment type="caution">
    <text evidence="2">The sequence shown here is derived from an EMBL/GenBank/DDBJ whole genome shotgun (WGS) entry which is preliminary data.</text>
</comment>
<evidence type="ECO:0000256" key="1">
    <source>
        <dbReference type="SAM" id="MobiDB-lite"/>
    </source>
</evidence>
<protein>
    <submittedName>
        <fullName evidence="2">Uncharacterized protein</fullName>
    </submittedName>
</protein>
<evidence type="ECO:0000313" key="3">
    <source>
        <dbReference type="Proteomes" id="UP001604277"/>
    </source>
</evidence>
<feature type="compositionally biased region" description="Polar residues" evidence="1">
    <location>
        <begin position="28"/>
        <end position="53"/>
    </location>
</feature>
<sequence>MLPIRASIGCWIKVLIEGKINAKRQKTSSENVSAELTGPSTHNSSPPRAPSLSTSVEIVIDPVTEQSVGRSIVIEPVTEQSVGRSIVIEPVTEQSVGRSIVIEPVEHSPRTKTVVFPRSTNMPIPDGAIVKPYSDDQWVAYNVGMNQ</sequence>
<dbReference type="EMBL" id="JBFOLJ010000010">
    <property type="protein sequence ID" value="KAL2503180.1"/>
    <property type="molecule type" value="Genomic_DNA"/>
</dbReference>
<dbReference type="AlphaFoldDB" id="A0ABD1SR37"/>
<evidence type="ECO:0000313" key="2">
    <source>
        <dbReference type="EMBL" id="KAL2503180.1"/>
    </source>
</evidence>
<reference evidence="3" key="1">
    <citation type="submission" date="2024-07" db="EMBL/GenBank/DDBJ databases">
        <title>Two chromosome-level genome assemblies of Korean endemic species Abeliophyllum distichum and Forsythia ovata (Oleaceae).</title>
        <authorList>
            <person name="Jang H."/>
        </authorList>
    </citation>
    <scope>NUCLEOTIDE SEQUENCE [LARGE SCALE GENOMIC DNA]</scope>
</reference>
<gene>
    <name evidence="2" type="ORF">Fot_37028</name>
</gene>
<feature type="region of interest" description="Disordered" evidence="1">
    <location>
        <begin position="24"/>
        <end position="53"/>
    </location>
</feature>
<dbReference type="Proteomes" id="UP001604277">
    <property type="component" value="Unassembled WGS sequence"/>
</dbReference>
<accession>A0ABD1SR37</accession>
<organism evidence="2 3">
    <name type="scientific">Forsythia ovata</name>
    <dbReference type="NCBI Taxonomy" id="205694"/>
    <lineage>
        <taxon>Eukaryota</taxon>
        <taxon>Viridiplantae</taxon>
        <taxon>Streptophyta</taxon>
        <taxon>Embryophyta</taxon>
        <taxon>Tracheophyta</taxon>
        <taxon>Spermatophyta</taxon>
        <taxon>Magnoliopsida</taxon>
        <taxon>eudicotyledons</taxon>
        <taxon>Gunneridae</taxon>
        <taxon>Pentapetalae</taxon>
        <taxon>asterids</taxon>
        <taxon>lamiids</taxon>
        <taxon>Lamiales</taxon>
        <taxon>Oleaceae</taxon>
        <taxon>Forsythieae</taxon>
        <taxon>Forsythia</taxon>
    </lineage>
</organism>
<name>A0ABD1SR37_9LAMI</name>
<keyword evidence="3" id="KW-1185">Reference proteome</keyword>